<reference evidence="2 3" key="1">
    <citation type="submission" date="2018-07" db="EMBL/GenBank/DDBJ databases">
        <title>Leeuwenhoekiella genomics.</title>
        <authorList>
            <person name="Tahon G."/>
            <person name="Willems A."/>
        </authorList>
    </citation>
    <scope>NUCLEOTIDE SEQUENCE [LARGE SCALE GENOMIC DNA]</scope>
    <source>
        <strain evidence="2 3">LMG 29608</strain>
    </source>
</reference>
<dbReference type="EMBL" id="QOVK01000001">
    <property type="protein sequence ID" value="RXG26036.1"/>
    <property type="molecule type" value="Genomic_DNA"/>
</dbReference>
<feature type="transmembrane region" description="Helical" evidence="1">
    <location>
        <begin position="74"/>
        <end position="95"/>
    </location>
</feature>
<evidence type="ECO:0000313" key="3">
    <source>
        <dbReference type="Proteomes" id="UP000289859"/>
    </source>
</evidence>
<feature type="transmembrane region" description="Helical" evidence="1">
    <location>
        <begin position="124"/>
        <end position="143"/>
    </location>
</feature>
<dbReference type="InterPro" id="IPR022134">
    <property type="entry name" value="DUF3667"/>
</dbReference>
<feature type="transmembrane region" description="Helical" evidence="1">
    <location>
        <begin position="190"/>
        <end position="207"/>
    </location>
</feature>
<protein>
    <recommendedName>
        <fullName evidence="4">DUF3667 domain-containing protein</fullName>
    </recommendedName>
</protein>
<dbReference type="Pfam" id="PF12412">
    <property type="entry name" value="DUF3667"/>
    <property type="match status" value="1"/>
</dbReference>
<sequence>MTQCKNCHHEFKGNFCPVCGQHSQIQRIKLQYIFKDLSLGLFNVDSGFLYTIRALYWRPGYVVKDYLAGKRVKYFMPVSMLIVLATIYSFLYHSLDIDVFQLPEKEPEFSESLYEFSTRLDGNYVYFTLAILPIMSFSSWLFFKKQRLNFAEHFILNTFAACQRLVMHIVFLAFLVRIKNTTQFNLFKNFETLLGCALTLWCFIQFFDHSKFKVVLLSFFTFFLTYVLLLTLLILYTYAF</sequence>
<evidence type="ECO:0000313" key="2">
    <source>
        <dbReference type="EMBL" id="RXG26036.1"/>
    </source>
</evidence>
<dbReference type="AlphaFoldDB" id="A0A4Q0PGG8"/>
<name>A0A4Q0PGG8_9FLAO</name>
<dbReference type="Proteomes" id="UP000289859">
    <property type="component" value="Unassembled WGS sequence"/>
</dbReference>
<evidence type="ECO:0008006" key="4">
    <source>
        <dbReference type="Google" id="ProtNLM"/>
    </source>
</evidence>
<evidence type="ECO:0000256" key="1">
    <source>
        <dbReference type="SAM" id="Phobius"/>
    </source>
</evidence>
<proteinExistence type="predicted"/>
<keyword evidence="1" id="KW-1133">Transmembrane helix</keyword>
<organism evidence="2 3">
    <name type="scientific">Leeuwenhoekiella polynyae</name>
    <dbReference type="NCBI Taxonomy" id="1550906"/>
    <lineage>
        <taxon>Bacteria</taxon>
        <taxon>Pseudomonadati</taxon>
        <taxon>Bacteroidota</taxon>
        <taxon>Flavobacteriia</taxon>
        <taxon>Flavobacteriales</taxon>
        <taxon>Flavobacteriaceae</taxon>
        <taxon>Leeuwenhoekiella</taxon>
    </lineage>
</organism>
<gene>
    <name evidence="2" type="ORF">DSM02_27</name>
</gene>
<dbReference type="OrthoDB" id="7446256at2"/>
<keyword evidence="1" id="KW-0472">Membrane</keyword>
<feature type="transmembrane region" description="Helical" evidence="1">
    <location>
        <begin position="214"/>
        <end position="239"/>
    </location>
</feature>
<keyword evidence="3" id="KW-1185">Reference proteome</keyword>
<dbReference type="RefSeq" id="WP_128763748.1">
    <property type="nucleotide sequence ID" value="NZ_JBHUOO010000018.1"/>
</dbReference>
<feature type="transmembrane region" description="Helical" evidence="1">
    <location>
        <begin position="155"/>
        <end position="178"/>
    </location>
</feature>
<comment type="caution">
    <text evidence="2">The sequence shown here is derived from an EMBL/GenBank/DDBJ whole genome shotgun (WGS) entry which is preliminary data.</text>
</comment>
<accession>A0A4Q0PGG8</accession>
<keyword evidence="1" id="KW-0812">Transmembrane</keyword>